<keyword evidence="2" id="KW-1185">Reference proteome</keyword>
<dbReference type="EMBL" id="JABSTR010000004">
    <property type="protein sequence ID" value="KAH9366336.1"/>
    <property type="molecule type" value="Genomic_DNA"/>
</dbReference>
<proteinExistence type="predicted"/>
<dbReference type="VEuPathDB" id="VectorBase:HLOH_056661"/>
<evidence type="ECO:0000313" key="2">
    <source>
        <dbReference type="Proteomes" id="UP000821853"/>
    </source>
</evidence>
<organism evidence="1 2">
    <name type="scientific">Haemaphysalis longicornis</name>
    <name type="common">Bush tick</name>
    <dbReference type="NCBI Taxonomy" id="44386"/>
    <lineage>
        <taxon>Eukaryota</taxon>
        <taxon>Metazoa</taxon>
        <taxon>Ecdysozoa</taxon>
        <taxon>Arthropoda</taxon>
        <taxon>Chelicerata</taxon>
        <taxon>Arachnida</taxon>
        <taxon>Acari</taxon>
        <taxon>Parasitiformes</taxon>
        <taxon>Ixodida</taxon>
        <taxon>Ixodoidea</taxon>
        <taxon>Ixodidae</taxon>
        <taxon>Haemaphysalinae</taxon>
        <taxon>Haemaphysalis</taxon>
    </lineage>
</organism>
<name>A0A9J6FVG2_HAELO</name>
<comment type="caution">
    <text evidence="1">The sequence shown here is derived from an EMBL/GenBank/DDBJ whole genome shotgun (WGS) entry which is preliminary data.</text>
</comment>
<dbReference type="AlphaFoldDB" id="A0A9J6FVG2"/>
<sequence>MQHLVNITRHYLGQDTILFRSDGPHERRYRCDNVSGTLATANFRSLDSAKKMLGIVRRVDGAGTLLLLQNTSLAGLTTGTVPMTIPLDLKF</sequence>
<dbReference type="OrthoDB" id="1657402at2759"/>
<reference evidence="1 2" key="1">
    <citation type="journal article" date="2020" name="Cell">
        <title>Large-Scale Comparative Analyses of Tick Genomes Elucidate Their Genetic Diversity and Vector Capacities.</title>
        <authorList>
            <consortium name="Tick Genome and Microbiome Consortium (TIGMIC)"/>
            <person name="Jia N."/>
            <person name="Wang J."/>
            <person name="Shi W."/>
            <person name="Du L."/>
            <person name="Sun Y."/>
            <person name="Zhan W."/>
            <person name="Jiang J.F."/>
            <person name="Wang Q."/>
            <person name="Zhang B."/>
            <person name="Ji P."/>
            <person name="Bell-Sakyi L."/>
            <person name="Cui X.M."/>
            <person name="Yuan T.T."/>
            <person name="Jiang B.G."/>
            <person name="Yang W.F."/>
            <person name="Lam T.T."/>
            <person name="Chang Q.C."/>
            <person name="Ding S.J."/>
            <person name="Wang X.J."/>
            <person name="Zhu J.G."/>
            <person name="Ruan X.D."/>
            <person name="Zhao L."/>
            <person name="Wei J.T."/>
            <person name="Ye R.Z."/>
            <person name="Que T.C."/>
            <person name="Du C.H."/>
            <person name="Zhou Y.H."/>
            <person name="Cheng J.X."/>
            <person name="Dai P.F."/>
            <person name="Guo W.B."/>
            <person name="Han X.H."/>
            <person name="Huang E.J."/>
            <person name="Li L.F."/>
            <person name="Wei W."/>
            <person name="Gao Y.C."/>
            <person name="Liu J.Z."/>
            <person name="Shao H.Z."/>
            <person name="Wang X."/>
            <person name="Wang C.C."/>
            <person name="Yang T.C."/>
            <person name="Huo Q.B."/>
            <person name="Li W."/>
            <person name="Chen H.Y."/>
            <person name="Chen S.E."/>
            <person name="Zhou L.G."/>
            <person name="Ni X.B."/>
            <person name="Tian J.H."/>
            <person name="Sheng Y."/>
            <person name="Liu T."/>
            <person name="Pan Y.S."/>
            <person name="Xia L.Y."/>
            <person name="Li J."/>
            <person name="Zhao F."/>
            <person name="Cao W.C."/>
        </authorList>
    </citation>
    <scope>NUCLEOTIDE SEQUENCE [LARGE SCALE GENOMIC DNA]</scope>
    <source>
        <strain evidence="1">HaeL-2018</strain>
    </source>
</reference>
<gene>
    <name evidence="1" type="ORF">HPB48_006212</name>
</gene>
<accession>A0A9J6FVG2</accession>
<dbReference type="Proteomes" id="UP000821853">
    <property type="component" value="Chromosome 2"/>
</dbReference>
<evidence type="ECO:0000313" key="1">
    <source>
        <dbReference type="EMBL" id="KAH9366336.1"/>
    </source>
</evidence>
<protein>
    <submittedName>
        <fullName evidence="1">Uncharacterized protein</fullName>
    </submittedName>
</protein>